<dbReference type="PANTHER" id="PTHR36151">
    <property type="entry name" value="BLR2777 PROTEIN"/>
    <property type="match status" value="1"/>
</dbReference>
<reference evidence="2 3" key="1">
    <citation type="submission" date="2020-08" db="EMBL/GenBank/DDBJ databases">
        <title>Sequencing the genomes of 1000 actinobacteria strains.</title>
        <authorList>
            <person name="Klenk H.-P."/>
        </authorList>
    </citation>
    <scope>NUCLEOTIDE SEQUENCE [LARGE SCALE GENOMIC DNA]</scope>
    <source>
        <strain evidence="2 3">DSM 45258</strain>
    </source>
</reference>
<dbReference type="Proteomes" id="UP000567922">
    <property type="component" value="Unassembled WGS sequence"/>
</dbReference>
<accession>A0A839RJP3</accession>
<dbReference type="GO" id="GO:0016491">
    <property type="term" value="F:oxidoreductase activity"/>
    <property type="evidence" value="ECO:0007669"/>
    <property type="project" value="InterPro"/>
</dbReference>
<sequence>MTTSLRSTAPQRTPRVPRVPFTEGSKLWDGAGLITFALTNSSAFALQTMHPTVGIVVGEHSTFRTDALGRAKRSIASVMTWVYGGEEALAEADRLRQMHKPLNSRDEHGNTHHALSAGPWAWIMLTAPHGFATADKYFSTEPSTEEHQEAVYAEVVQLMRNLYVQEREIPKTYAEYVEVFDEIIDEVLVAHPTAYEFLETVRRLPPPSSCQRHCTLYGASSRSSLANSCTSSRSARCPRRRVRNSA</sequence>
<name>A0A839RJP3_9ACTN</name>
<proteinExistence type="predicted"/>
<organism evidence="2 3">
    <name type="scientific">Hoyosella altamirensis</name>
    <dbReference type="NCBI Taxonomy" id="616997"/>
    <lineage>
        <taxon>Bacteria</taxon>
        <taxon>Bacillati</taxon>
        <taxon>Actinomycetota</taxon>
        <taxon>Actinomycetes</taxon>
        <taxon>Mycobacteriales</taxon>
        <taxon>Hoyosellaceae</taxon>
        <taxon>Hoyosella</taxon>
    </lineage>
</organism>
<dbReference type="Pfam" id="PF09995">
    <property type="entry name" value="MPAB_Lcp_cat"/>
    <property type="match status" value="1"/>
</dbReference>
<dbReference type="InterPro" id="IPR018713">
    <property type="entry name" value="MPAB/Lcp_cat_dom"/>
</dbReference>
<feature type="domain" description="ER-bound oxygenase mpaB/mpaB'/Rubber oxygenase catalytic" evidence="1">
    <location>
        <begin position="32"/>
        <end position="206"/>
    </location>
</feature>
<dbReference type="AlphaFoldDB" id="A0A839RJP3"/>
<gene>
    <name evidence="2" type="ORF">FHU29_001104</name>
</gene>
<protein>
    <submittedName>
        <fullName evidence="2">Uncharacterized protein (DUF2236 family)</fullName>
    </submittedName>
</protein>
<evidence type="ECO:0000313" key="3">
    <source>
        <dbReference type="Proteomes" id="UP000567922"/>
    </source>
</evidence>
<comment type="caution">
    <text evidence="2">The sequence shown here is derived from an EMBL/GenBank/DDBJ whole genome shotgun (WGS) entry which is preliminary data.</text>
</comment>
<dbReference type="EMBL" id="JACHWS010000001">
    <property type="protein sequence ID" value="MBB3036670.1"/>
    <property type="molecule type" value="Genomic_DNA"/>
</dbReference>
<dbReference type="RefSeq" id="WP_260152066.1">
    <property type="nucleotide sequence ID" value="NZ_BDDI01000010.1"/>
</dbReference>
<evidence type="ECO:0000259" key="1">
    <source>
        <dbReference type="Pfam" id="PF09995"/>
    </source>
</evidence>
<dbReference type="PANTHER" id="PTHR36151:SF3">
    <property type="entry name" value="ER-BOUND OXYGENASE MPAB_MPAB'_RUBBER OXYGENASE CATALYTIC DOMAIN-CONTAINING PROTEIN"/>
    <property type="match status" value="1"/>
</dbReference>
<keyword evidence="3" id="KW-1185">Reference proteome</keyword>
<evidence type="ECO:0000313" key="2">
    <source>
        <dbReference type="EMBL" id="MBB3036670.1"/>
    </source>
</evidence>